<proteinExistence type="inferred from homology"/>
<dbReference type="Gene3D" id="3.40.640.10">
    <property type="entry name" value="Type I PLP-dependent aspartate aminotransferase-like (Major domain)"/>
    <property type="match status" value="1"/>
</dbReference>
<keyword evidence="6" id="KW-0032">Aminotransferase</keyword>
<dbReference type="RefSeq" id="WP_098077027.1">
    <property type="nucleotide sequence ID" value="NZ_PDEQ01000007.1"/>
</dbReference>
<evidence type="ECO:0000313" key="7">
    <source>
        <dbReference type="Proteomes" id="UP000220102"/>
    </source>
</evidence>
<evidence type="ECO:0000256" key="1">
    <source>
        <dbReference type="ARBA" id="ARBA00022898"/>
    </source>
</evidence>
<dbReference type="PANTHER" id="PTHR30244:SF36">
    <property type="entry name" value="3-OXO-GLUCOSE-6-PHOSPHATE:GLUTAMATE AMINOTRANSFERASE"/>
    <property type="match status" value="1"/>
</dbReference>
<keyword evidence="6" id="KW-0808">Transferase</keyword>
<dbReference type="Proteomes" id="UP000220102">
    <property type="component" value="Unassembled WGS sequence"/>
</dbReference>
<comment type="similarity">
    <text evidence="2 5">Belongs to the DegT/DnrJ/EryC1 family.</text>
</comment>
<keyword evidence="1 4" id="KW-0663">Pyridoxal phosphate</keyword>
<dbReference type="GO" id="GO:0008483">
    <property type="term" value="F:transaminase activity"/>
    <property type="evidence" value="ECO:0007669"/>
    <property type="project" value="UniProtKB-KW"/>
</dbReference>
<feature type="active site" description="Proton acceptor" evidence="3">
    <location>
        <position position="189"/>
    </location>
</feature>
<dbReference type="GO" id="GO:0000271">
    <property type="term" value="P:polysaccharide biosynthetic process"/>
    <property type="evidence" value="ECO:0007669"/>
    <property type="project" value="TreeGrafter"/>
</dbReference>
<gene>
    <name evidence="6" type="ORF">CRI94_14010</name>
</gene>
<evidence type="ECO:0000256" key="4">
    <source>
        <dbReference type="PIRSR" id="PIRSR000390-2"/>
    </source>
</evidence>
<dbReference type="GO" id="GO:0030170">
    <property type="term" value="F:pyridoxal phosphate binding"/>
    <property type="evidence" value="ECO:0007669"/>
    <property type="project" value="TreeGrafter"/>
</dbReference>
<dbReference type="PIRSF" id="PIRSF000390">
    <property type="entry name" value="PLP_StrS"/>
    <property type="match status" value="1"/>
</dbReference>
<dbReference type="InterPro" id="IPR015422">
    <property type="entry name" value="PyrdxlP-dep_Trfase_small"/>
</dbReference>
<organism evidence="6 7">
    <name type="scientific">Longibacter salinarum</name>
    <dbReference type="NCBI Taxonomy" id="1850348"/>
    <lineage>
        <taxon>Bacteria</taxon>
        <taxon>Pseudomonadati</taxon>
        <taxon>Rhodothermota</taxon>
        <taxon>Rhodothermia</taxon>
        <taxon>Rhodothermales</taxon>
        <taxon>Salisaetaceae</taxon>
        <taxon>Longibacter</taxon>
    </lineage>
</organism>
<dbReference type="SUPFAM" id="SSF53383">
    <property type="entry name" value="PLP-dependent transferases"/>
    <property type="match status" value="1"/>
</dbReference>
<dbReference type="EMBL" id="PDEQ01000007">
    <property type="protein sequence ID" value="PEN12626.1"/>
    <property type="molecule type" value="Genomic_DNA"/>
</dbReference>
<sequence length="389" mass="43438">MIKFLDLQAINESYAEELHEASQRVIDSGWYLLGEEVDAFEKEYSNYIGVRHTIGVGNGLDALRVILRAYKELGVIENGDEVIVPANTYIASILSITDNDLTPVLVEPDPLSYNLDPKRVEAKITDRTRAVMLVHLYGQNAYADQIGELCETYDLKLIEDVAQSHGAYFRDERAGSIGDAAGFSFYPGKNLGALGDAGAITTDNAHLAETCRTLANYGSQKKYHNRYQGYNTRLDELQAAMLRVRLRHLDAQNQRRRQIAQAYLEGIDHPAITLPTLYDFNASTGDNLIPIDPSHTPATEVDSHVWHLFVVQHANRDALRDHLDAHGVQTLIHYPIPPHHQEAYQNWGEKNLPLTEQIHAEVLSLPMGPHLTDGEAGKVIDAVNNYPTP</sequence>
<dbReference type="InterPro" id="IPR015424">
    <property type="entry name" value="PyrdxlP-dep_Trfase"/>
</dbReference>
<dbReference type="InterPro" id="IPR000653">
    <property type="entry name" value="DegT/StrS_aminotransferase"/>
</dbReference>
<name>A0A2A8CVE9_9BACT</name>
<dbReference type="PANTHER" id="PTHR30244">
    <property type="entry name" value="TRANSAMINASE"/>
    <property type="match status" value="1"/>
</dbReference>
<feature type="modified residue" description="N6-(pyridoxal phosphate)lysine" evidence="4">
    <location>
        <position position="189"/>
    </location>
</feature>
<dbReference type="Gene3D" id="3.90.1150.10">
    <property type="entry name" value="Aspartate Aminotransferase, domain 1"/>
    <property type="match status" value="1"/>
</dbReference>
<dbReference type="Pfam" id="PF01041">
    <property type="entry name" value="DegT_DnrJ_EryC1"/>
    <property type="match status" value="1"/>
</dbReference>
<evidence type="ECO:0000256" key="2">
    <source>
        <dbReference type="ARBA" id="ARBA00037999"/>
    </source>
</evidence>
<accession>A0A2A8CVE9</accession>
<evidence type="ECO:0000256" key="5">
    <source>
        <dbReference type="RuleBase" id="RU004508"/>
    </source>
</evidence>
<comment type="caution">
    <text evidence="6">The sequence shown here is derived from an EMBL/GenBank/DDBJ whole genome shotgun (WGS) entry which is preliminary data.</text>
</comment>
<dbReference type="AlphaFoldDB" id="A0A2A8CVE9"/>
<dbReference type="OrthoDB" id="9804264at2"/>
<evidence type="ECO:0000256" key="3">
    <source>
        <dbReference type="PIRSR" id="PIRSR000390-1"/>
    </source>
</evidence>
<reference evidence="6 7" key="1">
    <citation type="submission" date="2017-10" db="EMBL/GenBank/DDBJ databases">
        <title>Draft genome of Longibacter Salinarum.</title>
        <authorList>
            <person name="Goh K.M."/>
            <person name="Shamsir M.S."/>
            <person name="Lim S.W."/>
        </authorList>
    </citation>
    <scope>NUCLEOTIDE SEQUENCE [LARGE SCALE GENOMIC DNA]</scope>
    <source>
        <strain evidence="6 7">KCTC 52045</strain>
    </source>
</reference>
<keyword evidence="7" id="KW-1185">Reference proteome</keyword>
<dbReference type="CDD" id="cd00616">
    <property type="entry name" value="AHBA_syn"/>
    <property type="match status" value="1"/>
</dbReference>
<evidence type="ECO:0000313" key="6">
    <source>
        <dbReference type="EMBL" id="PEN12626.1"/>
    </source>
</evidence>
<protein>
    <submittedName>
        <fullName evidence="6">Aminotransferase</fullName>
    </submittedName>
</protein>
<dbReference type="InterPro" id="IPR015421">
    <property type="entry name" value="PyrdxlP-dep_Trfase_major"/>
</dbReference>